<evidence type="ECO:0000259" key="1">
    <source>
        <dbReference type="Pfam" id="PF00005"/>
    </source>
</evidence>
<dbReference type="PANTHER" id="PTHR43582">
    <property type="entry name" value="LINEARMYCIN RESISTANCE ATP-BINDING PROTEIN LNRL"/>
    <property type="match status" value="1"/>
</dbReference>
<name>A0ABN3R2D5_9ACTN</name>
<sequence>MVIVAKDLSVEGVFDGVTLEAADNTLTVVAGATGSGRTSLLLTLSGRMKPTRGALEVAGHSRPRAIRKVAALALVDGVTDLDRALTVKEHLHERRRRGRHAEALEGAGLDVDQRTLVRELDREQQVRLGVALALLDSPAVIVADNIDAGLPTERRLALWELLEGLPTAVVASCVTPPTRYDHLVEL</sequence>
<gene>
    <name evidence="2" type="ORF">GCM10010412_001140</name>
</gene>
<proteinExistence type="predicted"/>
<keyword evidence="3" id="KW-1185">Reference proteome</keyword>
<dbReference type="Gene3D" id="3.40.50.300">
    <property type="entry name" value="P-loop containing nucleotide triphosphate hydrolases"/>
    <property type="match status" value="1"/>
</dbReference>
<dbReference type="Pfam" id="PF00005">
    <property type="entry name" value="ABC_tran"/>
    <property type="match status" value="1"/>
</dbReference>
<feature type="domain" description="ABC transporter" evidence="1">
    <location>
        <begin position="15"/>
        <end position="145"/>
    </location>
</feature>
<protein>
    <recommendedName>
        <fullName evidence="1">ABC transporter domain-containing protein</fullName>
    </recommendedName>
</protein>
<accession>A0ABN3R2D5</accession>
<dbReference type="PANTHER" id="PTHR43582:SF2">
    <property type="entry name" value="LINEARMYCIN RESISTANCE ATP-BINDING PROTEIN LNRL"/>
    <property type="match status" value="1"/>
</dbReference>
<organism evidence="2 3">
    <name type="scientific">Nonomuraea recticatena</name>
    <dbReference type="NCBI Taxonomy" id="46178"/>
    <lineage>
        <taxon>Bacteria</taxon>
        <taxon>Bacillati</taxon>
        <taxon>Actinomycetota</taxon>
        <taxon>Actinomycetes</taxon>
        <taxon>Streptosporangiales</taxon>
        <taxon>Streptosporangiaceae</taxon>
        <taxon>Nonomuraea</taxon>
    </lineage>
</organism>
<comment type="caution">
    <text evidence="2">The sequence shown here is derived from an EMBL/GenBank/DDBJ whole genome shotgun (WGS) entry which is preliminary data.</text>
</comment>
<dbReference type="Proteomes" id="UP001501666">
    <property type="component" value="Unassembled WGS sequence"/>
</dbReference>
<dbReference type="InterPro" id="IPR027417">
    <property type="entry name" value="P-loop_NTPase"/>
</dbReference>
<dbReference type="EMBL" id="BAAATE010000001">
    <property type="protein sequence ID" value="GAA2641845.1"/>
    <property type="molecule type" value="Genomic_DNA"/>
</dbReference>
<evidence type="ECO:0000313" key="3">
    <source>
        <dbReference type="Proteomes" id="UP001501666"/>
    </source>
</evidence>
<reference evidence="2 3" key="1">
    <citation type="journal article" date="2019" name="Int. J. Syst. Evol. Microbiol.">
        <title>The Global Catalogue of Microorganisms (GCM) 10K type strain sequencing project: providing services to taxonomists for standard genome sequencing and annotation.</title>
        <authorList>
            <consortium name="The Broad Institute Genomics Platform"/>
            <consortium name="The Broad Institute Genome Sequencing Center for Infectious Disease"/>
            <person name="Wu L."/>
            <person name="Ma J."/>
        </authorList>
    </citation>
    <scope>NUCLEOTIDE SEQUENCE [LARGE SCALE GENOMIC DNA]</scope>
    <source>
        <strain evidence="2 3">JCM 6835</strain>
    </source>
</reference>
<evidence type="ECO:0000313" key="2">
    <source>
        <dbReference type="EMBL" id="GAA2641845.1"/>
    </source>
</evidence>
<dbReference type="SUPFAM" id="SSF52540">
    <property type="entry name" value="P-loop containing nucleoside triphosphate hydrolases"/>
    <property type="match status" value="1"/>
</dbReference>
<dbReference type="InterPro" id="IPR003439">
    <property type="entry name" value="ABC_transporter-like_ATP-bd"/>
</dbReference>